<evidence type="ECO:0000256" key="1">
    <source>
        <dbReference type="SAM" id="MobiDB-lite"/>
    </source>
</evidence>
<dbReference type="AlphaFoldDB" id="A0A1Y6D5P5"/>
<evidence type="ECO:0000313" key="3">
    <source>
        <dbReference type="Proteomes" id="UP000192923"/>
    </source>
</evidence>
<dbReference type="InterPro" id="IPR010751">
    <property type="entry name" value="TrfA"/>
</dbReference>
<proteinExistence type="predicted"/>
<protein>
    <submittedName>
        <fullName evidence="2">TrfA protein</fullName>
    </submittedName>
</protein>
<gene>
    <name evidence="2" type="ORF">SAMN02949497_0016</name>
</gene>
<dbReference type="EMBL" id="FXAM01000004">
    <property type="protein sequence ID" value="SMF97760.1"/>
    <property type="molecule type" value="Genomic_DNA"/>
</dbReference>
<keyword evidence="3" id="KW-1185">Reference proteome</keyword>
<reference evidence="2 3" key="1">
    <citation type="submission" date="2016-12" db="EMBL/GenBank/DDBJ databases">
        <authorList>
            <person name="Song W.-J."/>
            <person name="Kurnit D.M."/>
        </authorList>
    </citation>
    <scope>NUCLEOTIDE SEQUENCE [LARGE SCALE GENOMIC DNA]</scope>
    <source>
        <strain evidence="2 3">175</strain>
    </source>
</reference>
<sequence length="330" mass="36990">MARAGKLPVPAPTAVAEGKNPREVSAMTQRDPSALTPEEIQKEALPGESWEAAARRIARKRAEAGKSGTPPKPQNPTSAKAAPIIRLPFWPESQRGAPNEIVRSALFNARNRKQKRGYLANVDVYVIGDGSITYTGEELRQDDETVWLHLIHLARNTPPGELVEFGPHAFCKAVGWDASGKSYQRLRDCITRLQATALGVYSKRLKEGLSLSMIPFFRWKNAEGHALKTYQVRIAPEMVEFFGEVHYTQFEWEQRLALPSGLASWLHGYFASHREPFPVKLETIREGAGLTMERLDHLREKVAAALEALRTVGFLVSWRVEKDLVYVVRA</sequence>
<name>A0A1Y6D5P5_9GAMM</name>
<dbReference type="STRING" id="1760988.SAMN02949497_0016"/>
<dbReference type="Pfam" id="PF07042">
    <property type="entry name" value="TrfA"/>
    <property type="match status" value="1"/>
</dbReference>
<dbReference type="Proteomes" id="UP000192923">
    <property type="component" value="Unassembled WGS sequence"/>
</dbReference>
<evidence type="ECO:0000313" key="2">
    <source>
        <dbReference type="EMBL" id="SMF97760.1"/>
    </source>
</evidence>
<feature type="region of interest" description="Disordered" evidence="1">
    <location>
        <begin position="1"/>
        <end position="80"/>
    </location>
</feature>
<organism evidence="2 3">
    <name type="scientific">Methylomagnum ishizawai</name>
    <dbReference type="NCBI Taxonomy" id="1760988"/>
    <lineage>
        <taxon>Bacteria</taxon>
        <taxon>Pseudomonadati</taxon>
        <taxon>Pseudomonadota</taxon>
        <taxon>Gammaproteobacteria</taxon>
        <taxon>Methylococcales</taxon>
        <taxon>Methylococcaceae</taxon>
        <taxon>Methylomagnum</taxon>
    </lineage>
</organism>
<accession>A0A1Y6D5P5</accession>